<evidence type="ECO:0000313" key="3">
    <source>
        <dbReference type="EMBL" id="PYE42357.1"/>
    </source>
</evidence>
<dbReference type="AlphaFoldDB" id="A0A2V4UQ45"/>
<accession>A0A2V4UQ45</accession>
<keyword evidence="2" id="KW-0732">Signal</keyword>
<comment type="caution">
    <text evidence="3">The sequence shown here is derived from an EMBL/GenBank/DDBJ whole genome shotgun (WGS) entry which is preliminary data.</text>
</comment>
<feature type="signal peptide" evidence="2">
    <location>
        <begin position="1"/>
        <end position="23"/>
    </location>
</feature>
<dbReference type="NCBIfam" id="NF038039">
    <property type="entry name" value="WGxxGxxG-CTERM"/>
    <property type="match status" value="1"/>
</dbReference>
<feature type="transmembrane region" description="Helical" evidence="1">
    <location>
        <begin position="96"/>
        <end position="113"/>
    </location>
</feature>
<evidence type="ECO:0000313" key="4">
    <source>
        <dbReference type="Proteomes" id="UP000247790"/>
    </source>
</evidence>
<keyword evidence="1" id="KW-0472">Membrane</keyword>
<keyword evidence="1" id="KW-0812">Transmembrane</keyword>
<dbReference type="EMBL" id="QJSW01000038">
    <property type="protein sequence ID" value="PYE42357.1"/>
    <property type="molecule type" value="Genomic_DNA"/>
</dbReference>
<gene>
    <name evidence="3" type="ORF">DFQ00_1385</name>
</gene>
<sequence length="123" mass="13747">MKKSTTIIASLLVVAAMAGPAGAEGHHMNKGMETNGSRVQSYQNHNYMDRTNTNMNNMNMNMDDTYRTNGNYRNNGDYRTNSLRTNAATTTTRDNGMSWGWLGLLGLFGLAGMRKRATDHHER</sequence>
<dbReference type="NCBIfam" id="NF041742">
    <property type="entry name" value="WGxxGxxG_fam"/>
    <property type="match status" value="1"/>
</dbReference>
<dbReference type="Proteomes" id="UP000247790">
    <property type="component" value="Unassembled WGS sequence"/>
</dbReference>
<organism evidence="3 4">
    <name type="scientific">Paenibacillus barcinonensis</name>
    <dbReference type="NCBI Taxonomy" id="198119"/>
    <lineage>
        <taxon>Bacteria</taxon>
        <taxon>Bacillati</taxon>
        <taxon>Bacillota</taxon>
        <taxon>Bacilli</taxon>
        <taxon>Bacillales</taxon>
        <taxon>Paenibacillaceae</taxon>
        <taxon>Paenibacillus</taxon>
    </lineage>
</organism>
<name>A0A2V4UQ45_PAEBA</name>
<feature type="chain" id="PRO_5016129393" evidence="2">
    <location>
        <begin position="24"/>
        <end position="123"/>
    </location>
</feature>
<dbReference type="RefSeq" id="WP_110899666.1">
    <property type="nucleotide sequence ID" value="NZ_CP054614.1"/>
</dbReference>
<evidence type="ECO:0000256" key="2">
    <source>
        <dbReference type="SAM" id="SignalP"/>
    </source>
</evidence>
<keyword evidence="1" id="KW-1133">Transmembrane helix</keyword>
<evidence type="ECO:0000256" key="1">
    <source>
        <dbReference type="SAM" id="Phobius"/>
    </source>
</evidence>
<reference evidence="3 4" key="1">
    <citation type="submission" date="2018-06" db="EMBL/GenBank/DDBJ databases">
        <title>Genomic Encyclopedia of Type Strains, Phase III (KMG-III): the genomes of soil and plant-associated and newly described type strains.</title>
        <authorList>
            <person name="Whitman W."/>
        </authorList>
    </citation>
    <scope>NUCLEOTIDE SEQUENCE [LARGE SCALE GENOMIC DNA]</scope>
    <source>
        <strain evidence="3 4">CECT 7022</strain>
    </source>
</reference>
<proteinExistence type="predicted"/>
<protein>
    <submittedName>
        <fullName evidence="3">MYXO-CTERM domain-containing protein</fullName>
    </submittedName>
</protein>